<dbReference type="AlphaFoldDB" id="A0A7X1B4M6"/>
<dbReference type="PANTHER" id="PTHR43353">
    <property type="entry name" value="SUCCINATE-SEMIALDEHYDE DEHYDROGENASE, MITOCHONDRIAL"/>
    <property type="match status" value="1"/>
</dbReference>
<evidence type="ECO:0000259" key="2">
    <source>
        <dbReference type="Pfam" id="PF00171"/>
    </source>
</evidence>
<dbReference type="PANTHER" id="PTHR43353:SF3">
    <property type="entry name" value="ALDEHYDE DEHYDROGENASE-RELATED"/>
    <property type="match status" value="1"/>
</dbReference>
<accession>A0A7X1B4M6</accession>
<gene>
    <name evidence="3" type="ORF">H5P27_06010</name>
</gene>
<dbReference type="Pfam" id="PF00171">
    <property type="entry name" value="Aldedh"/>
    <property type="match status" value="1"/>
</dbReference>
<dbReference type="InterPro" id="IPR016162">
    <property type="entry name" value="Ald_DH_N"/>
</dbReference>
<dbReference type="InterPro" id="IPR016161">
    <property type="entry name" value="Ald_DH/histidinol_DH"/>
</dbReference>
<comment type="caution">
    <text evidence="3">The sequence shown here is derived from an EMBL/GenBank/DDBJ whole genome shotgun (WGS) entry which is preliminary data.</text>
</comment>
<dbReference type="InterPro" id="IPR015590">
    <property type="entry name" value="Aldehyde_DH_dom"/>
</dbReference>
<dbReference type="RefSeq" id="WP_185659465.1">
    <property type="nucleotide sequence ID" value="NZ_CAWPOO010000006.1"/>
</dbReference>
<dbReference type="InterPro" id="IPR016163">
    <property type="entry name" value="Ald_DH_C"/>
</dbReference>
<dbReference type="GO" id="GO:0016620">
    <property type="term" value="F:oxidoreductase activity, acting on the aldehyde or oxo group of donors, NAD or NADP as acceptor"/>
    <property type="evidence" value="ECO:0007669"/>
    <property type="project" value="InterPro"/>
</dbReference>
<dbReference type="SUPFAM" id="SSF53720">
    <property type="entry name" value="ALDH-like"/>
    <property type="match status" value="1"/>
</dbReference>
<protein>
    <submittedName>
        <fullName evidence="3">Aldehyde dehydrogenase family protein</fullName>
    </submittedName>
</protein>
<dbReference type="Gene3D" id="3.40.309.10">
    <property type="entry name" value="Aldehyde Dehydrogenase, Chain A, domain 2"/>
    <property type="match status" value="1"/>
</dbReference>
<reference evidence="3 4" key="1">
    <citation type="submission" date="2020-07" db="EMBL/GenBank/DDBJ databases">
        <authorList>
            <person name="Feng X."/>
        </authorList>
    </citation>
    <scope>NUCLEOTIDE SEQUENCE [LARGE SCALE GENOMIC DNA]</scope>
    <source>
        <strain evidence="3 4">JCM23202</strain>
    </source>
</reference>
<sequence>MQKILLDGSWRDAVSPSSTFHSFDPRENKSLTERSFPVSAWDELEQMIQAGSQAAEELLDVPSALIADFLDTYAAQIESEAQQLAKIAQEETGLEATSRFLEKELPRTIFQLREAAKSASSARWTEPTIASQANIRSMRGPLGGPVVVLGPNNFPFAYNGVSGGDFASAIAAGNPVIAKGHPSHPYTSQRLAIIAQKACDSVGLPRATVQFFYETKRETGLKLVSHPQVGAVGFTGSRPAGMALKKAAEEAGKPIYLEMSSVNPVFVLSEALKARSSEIAEALHLSCTSESGQFCTKPGLIVAEGTEAGLAFSDELEELFSKTAPGVLLSQSGQDAIAAAVGTMLEAGATVLTGGRPSPTKHIGYLPTLLRISATEFLKRPTPLQSEAFGPVALVVIAANPDETRAIARTLQGNLTASIFSGSSGENEKAYAPLARTLRVKAGRLLNDKVPTGVTPCPAMNHGGPYPATGHPGFTAVGFPASMLRFSALHCYDNVREDRLPPILRNRNPISGLLRLVDGEYTDQDLPA</sequence>
<feature type="domain" description="Aldehyde dehydrogenase" evidence="2">
    <location>
        <begin position="15"/>
        <end position="431"/>
    </location>
</feature>
<dbReference type="InterPro" id="IPR050740">
    <property type="entry name" value="Aldehyde_DH_Superfamily"/>
</dbReference>
<organism evidence="3 4">
    <name type="scientific">Pelagicoccus albus</name>
    <dbReference type="NCBI Taxonomy" id="415222"/>
    <lineage>
        <taxon>Bacteria</taxon>
        <taxon>Pseudomonadati</taxon>
        <taxon>Verrucomicrobiota</taxon>
        <taxon>Opitutia</taxon>
        <taxon>Puniceicoccales</taxon>
        <taxon>Pelagicoccaceae</taxon>
        <taxon>Pelagicoccus</taxon>
    </lineage>
</organism>
<name>A0A7X1B4M6_9BACT</name>
<proteinExistence type="predicted"/>
<keyword evidence="1" id="KW-0560">Oxidoreductase</keyword>
<evidence type="ECO:0000256" key="1">
    <source>
        <dbReference type="ARBA" id="ARBA00023002"/>
    </source>
</evidence>
<keyword evidence="4" id="KW-1185">Reference proteome</keyword>
<evidence type="ECO:0000313" key="4">
    <source>
        <dbReference type="Proteomes" id="UP000526501"/>
    </source>
</evidence>
<dbReference type="EMBL" id="JACHVC010000006">
    <property type="protein sequence ID" value="MBC2605594.1"/>
    <property type="molecule type" value="Genomic_DNA"/>
</dbReference>
<dbReference type="Proteomes" id="UP000526501">
    <property type="component" value="Unassembled WGS sequence"/>
</dbReference>
<evidence type="ECO:0000313" key="3">
    <source>
        <dbReference type="EMBL" id="MBC2605594.1"/>
    </source>
</evidence>
<dbReference type="Gene3D" id="3.40.605.10">
    <property type="entry name" value="Aldehyde Dehydrogenase, Chain A, domain 1"/>
    <property type="match status" value="1"/>
</dbReference>